<dbReference type="Proteomes" id="UP000475862">
    <property type="component" value="Unassembled WGS sequence"/>
</dbReference>
<dbReference type="AlphaFoldDB" id="A0A6G0T4R4"/>
<organism evidence="1 2">
    <name type="scientific">Aphis glycines</name>
    <name type="common">Soybean aphid</name>
    <dbReference type="NCBI Taxonomy" id="307491"/>
    <lineage>
        <taxon>Eukaryota</taxon>
        <taxon>Metazoa</taxon>
        <taxon>Ecdysozoa</taxon>
        <taxon>Arthropoda</taxon>
        <taxon>Hexapoda</taxon>
        <taxon>Insecta</taxon>
        <taxon>Pterygota</taxon>
        <taxon>Neoptera</taxon>
        <taxon>Paraneoptera</taxon>
        <taxon>Hemiptera</taxon>
        <taxon>Sternorrhyncha</taxon>
        <taxon>Aphidomorpha</taxon>
        <taxon>Aphidoidea</taxon>
        <taxon>Aphididae</taxon>
        <taxon>Aphidini</taxon>
        <taxon>Aphis</taxon>
        <taxon>Aphis</taxon>
    </lineage>
</organism>
<evidence type="ECO:0000313" key="1">
    <source>
        <dbReference type="EMBL" id="KAE9525920.1"/>
    </source>
</evidence>
<protein>
    <submittedName>
        <fullName evidence="1">Uncharacterized protein</fullName>
    </submittedName>
</protein>
<gene>
    <name evidence="1" type="ORF">AGLY_013969</name>
</gene>
<sequence>MGVMDNNSLEMNHNHQVGTALLYIRGWGGPRTRIFEEKCMENLVPNFQNLVIKEKFFMIFQLQNYLQIFAFSTDFVYLYREVKYKACYEKLFCHNNRTESSVWCLEKIKMSSKIEYLYNLKYRILDVRFPKECTGRLFNQCTGIPGILRRNSHSPLRNQPTLIDNHIHVKLYLKSQDNFEKCNKVKLSTFSKKYTNACIDNEVLKLEVHGRWKTKDSFTAVSTSIVIAFHSSSYIHWTLHSSAMYTAVGFSYTFGVQYKVASPVEYS</sequence>
<evidence type="ECO:0000313" key="2">
    <source>
        <dbReference type="Proteomes" id="UP000475862"/>
    </source>
</evidence>
<keyword evidence="2" id="KW-1185">Reference proteome</keyword>
<comment type="caution">
    <text evidence="1">The sequence shown here is derived from an EMBL/GenBank/DDBJ whole genome shotgun (WGS) entry which is preliminary data.</text>
</comment>
<reference evidence="1 2" key="1">
    <citation type="submission" date="2019-08" db="EMBL/GenBank/DDBJ databases">
        <title>The genome of the soybean aphid Biotype 1, its phylome, world population structure and adaptation to the North American continent.</title>
        <authorList>
            <person name="Giordano R."/>
            <person name="Donthu R.K."/>
            <person name="Hernandez A.G."/>
            <person name="Wright C.L."/>
            <person name="Zimin A.V."/>
        </authorList>
    </citation>
    <scope>NUCLEOTIDE SEQUENCE [LARGE SCALE GENOMIC DNA]</scope>
    <source>
        <tissue evidence="1">Whole aphids</tissue>
    </source>
</reference>
<proteinExistence type="predicted"/>
<name>A0A6G0T4R4_APHGL</name>
<accession>A0A6G0T4R4</accession>
<dbReference type="EMBL" id="VYZN01000057">
    <property type="protein sequence ID" value="KAE9525920.1"/>
    <property type="molecule type" value="Genomic_DNA"/>
</dbReference>